<keyword evidence="3" id="KW-1185">Reference proteome</keyword>
<reference evidence="2" key="1">
    <citation type="submission" date="2020-03" db="EMBL/GenBank/DDBJ databases">
        <authorList>
            <person name="He L."/>
        </authorList>
    </citation>
    <scope>NUCLEOTIDE SEQUENCE</scope>
    <source>
        <strain evidence="2">CkLH20</strain>
    </source>
</reference>
<gene>
    <name evidence="2" type="ORF">CkaCkLH20_12233</name>
</gene>
<accession>A0A9P6LCZ7</accession>
<comment type="caution">
    <text evidence="2">The sequence shown here is derived from an EMBL/GenBank/DDBJ whole genome shotgun (WGS) entry which is preliminary data.</text>
</comment>
<feature type="region of interest" description="Disordered" evidence="1">
    <location>
        <begin position="55"/>
        <end position="75"/>
    </location>
</feature>
<organism evidence="2 3">
    <name type="scientific">Colletotrichum karsti</name>
    <dbReference type="NCBI Taxonomy" id="1095194"/>
    <lineage>
        <taxon>Eukaryota</taxon>
        <taxon>Fungi</taxon>
        <taxon>Dikarya</taxon>
        <taxon>Ascomycota</taxon>
        <taxon>Pezizomycotina</taxon>
        <taxon>Sordariomycetes</taxon>
        <taxon>Hypocreomycetidae</taxon>
        <taxon>Glomerellales</taxon>
        <taxon>Glomerellaceae</taxon>
        <taxon>Colletotrichum</taxon>
        <taxon>Colletotrichum boninense species complex</taxon>
    </lineage>
</organism>
<dbReference type="RefSeq" id="XP_038739730.1">
    <property type="nucleotide sequence ID" value="XM_038894946.1"/>
</dbReference>
<dbReference type="GeneID" id="62168020"/>
<evidence type="ECO:0000313" key="2">
    <source>
        <dbReference type="EMBL" id="KAF9870269.1"/>
    </source>
</evidence>
<proteinExistence type="predicted"/>
<evidence type="ECO:0000313" key="3">
    <source>
        <dbReference type="Proteomes" id="UP000781932"/>
    </source>
</evidence>
<dbReference type="Proteomes" id="UP000781932">
    <property type="component" value="Unassembled WGS sequence"/>
</dbReference>
<sequence>MGLRQPVAFDHLDLSGPLTTAFWAGVEASAGLNPTEYLARLKYLAVARKQQLEMKKQTAADRSQETTFEKPPEIGERTLKVEQEMRKTWQSGNASIIEALPHPDTLVKAEDAVKVEADRDVEVKSERDEKVVSEKEHEPEARFMKRTAPPDLPFRRSKRLRRE</sequence>
<dbReference type="EMBL" id="JAATWM020000056">
    <property type="protein sequence ID" value="KAF9870269.1"/>
    <property type="molecule type" value="Genomic_DNA"/>
</dbReference>
<feature type="region of interest" description="Disordered" evidence="1">
    <location>
        <begin position="119"/>
        <end position="163"/>
    </location>
</feature>
<dbReference type="AlphaFoldDB" id="A0A9P6LCZ7"/>
<feature type="compositionally biased region" description="Basic and acidic residues" evidence="1">
    <location>
        <begin position="119"/>
        <end position="143"/>
    </location>
</feature>
<protein>
    <submittedName>
        <fullName evidence="2">Uncharacterized protein</fullName>
    </submittedName>
</protein>
<name>A0A9P6LCZ7_9PEZI</name>
<evidence type="ECO:0000256" key="1">
    <source>
        <dbReference type="SAM" id="MobiDB-lite"/>
    </source>
</evidence>
<reference evidence="2" key="2">
    <citation type="submission" date="2020-11" db="EMBL/GenBank/DDBJ databases">
        <title>Whole genome sequencing of Colletotrichum sp.</title>
        <authorList>
            <person name="Li H."/>
        </authorList>
    </citation>
    <scope>NUCLEOTIDE SEQUENCE</scope>
    <source>
        <strain evidence="2">CkLH20</strain>
    </source>
</reference>